<dbReference type="PANTHER" id="PTHR43033:SF1">
    <property type="entry name" value="TRNA(ILE)-LYSIDINE SYNTHASE-RELATED"/>
    <property type="match status" value="1"/>
</dbReference>
<name>A0A480AR03_9BURK</name>
<dbReference type="InterPro" id="IPR012094">
    <property type="entry name" value="tRNA_Ile_lys_synt"/>
</dbReference>
<gene>
    <name evidence="6" type="primary">tilS</name>
    <name evidence="8" type="ORF">AQPW35_16030</name>
</gene>
<feature type="domain" description="tRNA(Ile)-lysidine/2-thiocytidine synthase N-terminal" evidence="7">
    <location>
        <begin position="2"/>
        <end position="184"/>
    </location>
</feature>
<dbReference type="SUPFAM" id="SSF82829">
    <property type="entry name" value="MesJ substrate recognition domain-like"/>
    <property type="match status" value="1"/>
</dbReference>
<dbReference type="SUPFAM" id="SSF52402">
    <property type="entry name" value="Adenine nucleotide alpha hydrolases-like"/>
    <property type="match status" value="1"/>
</dbReference>
<dbReference type="InterPro" id="IPR014729">
    <property type="entry name" value="Rossmann-like_a/b/a_fold"/>
</dbReference>
<evidence type="ECO:0000256" key="6">
    <source>
        <dbReference type="HAMAP-Rule" id="MF_01161"/>
    </source>
</evidence>
<keyword evidence="9" id="KW-1185">Reference proteome</keyword>
<comment type="catalytic activity">
    <reaction evidence="5 6">
        <text>cytidine(34) in tRNA(Ile2) + L-lysine + ATP = lysidine(34) in tRNA(Ile2) + AMP + diphosphate + H(+)</text>
        <dbReference type="Rhea" id="RHEA:43744"/>
        <dbReference type="Rhea" id="RHEA-COMP:10625"/>
        <dbReference type="Rhea" id="RHEA-COMP:10670"/>
        <dbReference type="ChEBI" id="CHEBI:15378"/>
        <dbReference type="ChEBI" id="CHEBI:30616"/>
        <dbReference type="ChEBI" id="CHEBI:32551"/>
        <dbReference type="ChEBI" id="CHEBI:33019"/>
        <dbReference type="ChEBI" id="CHEBI:82748"/>
        <dbReference type="ChEBI" id="CHEBI:83665"/>
        <dbReference type="ChEBI" id="CHEBI:456215"/>
        <dbReference type="EC" id="6.3.4.19"/>
    </reaction>
</comment>
<evidence type="ECO:0000256" key="3">
    <source>
        <dbReference type="ARBA" id="ARBA00022741"/>
    </source>
</evidence>
<comment type="subcellular location">
    <subcellularLocation>
        <location evidence="6">Cytoplasm</location>
    </subcellularLocation>
</comment>
<evidence type="ECO:0000313" key="9">
    <source>
        <dbReference type="Proteomes" id="UP000301751"/>
    </source>
</evidence>
<keyword evidence="4 6" id="KW-0067">ATP-binding</keyword>
<evidence type="ECO:0000259" key="7">
    <source>
        <dbReference type="Pfam" id="PF01171"/>
    </source>
</evidence>
<proteinExistence type="inferred from homology"/>
<evidence type="ECO:0000313" key="8">
    <source>
        <dbReference type="EMBL" id="GCL62522.1"/>
    </source>
</evidence>
<keyword evidence="2 6" id="KW-0819">tRNA processing</keyword>
<comment type="function">
    <text evidence="6">Ligates lysine onto the cytidine present at position 34 of the AUA codon-specific tRNA(Ile) that contains the anticodon CAU, in an ATP-dependent manner. Cytidine is converted to lysidine, thus changing the amino acid specificity of the tRNA from methionine to isoleucine.</text>
</comment>
<evidence type="ECO:0000256" key="4">
    <source>
        <dbReference type="ARBA" id="ARBA00022840"/>
    </source>
</evidence>
<dbReference type="Gene3D" id="3.40.50.620">
    <property type="entry name" value="HUPs"/>
    <property type="match status" value="1"/>
</dbReference>
<dbReference type="PANTHER" id="PTHR43033">
    <property type="entry name" value="TRNA(ILE)-LYSIDINE SYNTHASE-RELATED"/>
    <property type="match status" value="1"/>
</dbReference>
<dbReference type="Pfam" id="PF01171">
    <property type="entry name" value="ATP_bind_3"/>
    <property type="match status" value="1"/>
</dbReference>
<dbReference type="HAMAP" id="MF_01161">
    <property type="entry name" value="tRNA_Ile_lys_synt"/>
    <property type="match status" value="1"/>
</dbReference>
<reference evidence="9" key="1">
    <citation type="submission" date="2019-03" db="EMBL/GenBank/DDBJ databases">
        <title>Aquabacterium pictum sp.nov., the first bacteriochlorophyll a-containing freshwater bacterium in the genus Aquabacterium of the class Betaproteobacteria.</title>
        <authorList>
            <person name="Hirose S."/>
            <person name="Tank M."/>
            <person name="Hara E."/>
            <person name="Tamaki H."/>
            <person name="Takaichi S."/>
            <person name="Haruta S."/>
            <person name="Hanada S."/>
        </authorList>
    </citation>
    <scope>NUCLEOTIDE SEQUENCE [LARGE SCALE GENOMIC DNA]</scope>
    <source>
        <strain evidence="9">W35</strain>
    </source>
</reference>
<dbReference type="EMBL" id="BJCL01000003">
    <property type="protein sequence ID" value="GCL62522.1"/>
    <property type="molecule type" value="Genomic_DNA"/>
</dbReference>
<evidence type="ECO:0000256" key="2">
    <source>
        <dbReference type="ARBA" id="ARBA00022694"/>
    </source>
</evidence>
<dbReference type="InterPro" id="IPR012795">
    <property type="entry name" value="tRNA_Ile_lys_synt_N"/>
</dbReference>
<dbReference type="Proteomes" id="UP000301751">
    <property type="component" value="Unassembled WGS sequence"/>
</dbReference>
<protein>
    <recommendedName>
        <fullName evidence="6">tRNA(Ile)-lysidine synthase</fullName>
        <ecNumber evidence="6">6.3.4.19</ecNumber>
    </recommendedName>
    <alternativeName>
        <fullName evidence="6">tRNA(Ile)-2-lysyl-cytidine synthase</fullName>
    </alternativeName>
    <alternativeName>
        <fullName evidence="6">tRNA(Ile)-lysidine synthetase</fullName>
    </alternativeName>
</protein>
<accession>A0A480AR03</accession>
<dbReference type="RefSeq" id="WP_137732274.1">
    <property type="nucleotide sequence ID" value="NZ_BJCL01000003.1"/>
</dbReference>
<dbReference type="GO" id="GO:0005524">
    <property type="term" value="F:ATP binding"/>
    <property type="evidence" value="ECO:0007669"/>
    <property type="project" value="UniProtKB-UniRule"/>
</dbReference>
<dbReference type="NCBIfam" id="TIGR02432">
    <property type="entry name" value="lysidine_TilS_N"/>
    <property type="match status" value="1"/>
</dbReference>
<feature type="binding site" evidence="6">
    <location>
        <begin position="6"/>
        <end position="11"/>
    </location>
    <ligand>
        <name>ATP</name>
        <dbReference type="ChEBI" id="CHEBI:30616"/>
    </ligand>
</feature>
<dbReference type="GO" id="GO:0006400">
    <property type="term" value="P:tRNA modification"/>
    <property type="evidence" value="ECO:0007669"/>
    <property type="project" value="UniProtKB-UniRule"/>
</dbReference>
<keyword evidence="6" id="KW-0963">Cytoplasm</keyword>
<keyword evidence="1 6" id="KW-0436">Ligase</keyword>
<keyword evidence="3 6" id="KW-0547">Nucleotide-binding</keyword>
<organism evidence="8 9">
    <name type="scientific">Pseudaquabacterium pictum</name>
    <dbReference type="NCBI Taxonomy" id="2315236"/>
    <lineage>
        <taxon>Bacteria</taxon>
        <taxon>Pseudomonadati</taxon>
        <taxon>Pseudomonadota</taxon>
        <taxon>Betaproteobacteria</taxon>
        <taxon>Burkholderiales</taxon>
        <taxon>Sphaerotilaceae</taxon>
        <taxon>Pseudaquabacterium</taxon>
    </lineage>
</organism>
<dbReference type="AlphaFoldDB" id="A0A480AR03"/>
<dbReference type="GO" id="GO:0032267">
    <property type="term" value="F:tRNA(Ile)-lysidine synthase activity"/>
    <property type="evidence" value="ECO:0007669"/>
    <property type="project" value="UniProtKB-EC"/>
</dbReference>
<evidence type="ECO:0000256" key="5">
    <source>
        <dbReference type="ARBA" id="ARBA00048539"/>
    </source>
</evidence>
<dbReference type="EC" id="6.3.4.19" evidence="6"/>
<dbReference type="GO" id="GO:0005737">
    <property type="term" value="C:cytoplasm"/>
    <property type="evidence" value="ECO:0007669"/>
    <property type="project" value="UniProtKB-SubCell"/>
</dbReference>
<comment type="caution">
    <text evidence="8">The sequence shown here is derived from an EMBL/GenBank/DDBJ whole genome shotgun (WGS) entry which is preliminary data.</text>
</comment>
<comment type="similarity">
    <text evidence="6">Belongs to the tRNA(Ile)-lysidine synthase family.</text>
</comment>
<dbReference type="OrthoDB" id="9807403at2"/>
<sequence length="308" mass="33140">MAVAFSGGRDSLALLHATCRAAQALDLQVVALHIHHGLLPEADAWLQAAQRLCARWRRRGWPVQLRWARLSGQPAPGDSLEAWARAGRHAALAAMAAEAGASLLLLAHHRRDQAETFILQALRGGAPAGLSAMPRQIDRAGLVWARPWLDQPRRAIDAYVQRHRLQPVDDPSNADDRLARNRLRLQLWPVLEAAFPHAETSLAAAAQRAQEARAALDELAALDLAPLVDADGGLAVAGWRDLSAARQANALRAWWAAQAGHSAPLALVTRLLAEVPAQGVARWPAGAGWWCTLRAGRLRVVAPPGDAG</sequence>
<dbReference type="Gene3D" id="1.20.59.20">
    <property type="match status" value="1"/>
</dbReference>
<dbReference type="CDD" id="cd01992">
    <property type="entry name" value="TilS_N"/>
    <property type="match status" value="1"/>
</dbReference>
<evidence type="ECO:0000256" key="1">
    <source>
        <dbReference type="ARBA" id="ARBA00022598"/>
    </source>
</evidence>
<comment type="domain">
    <text evidence="6">The N-terminal region contains the highly conserved SGGXDS motif, predicted to be a P-loop motif involved in ATP binding.</text>
</comment>
<dbReference type="InterPro" id="IPR011063">
    <property type="entry name" value="TilS/TtcA_N"/>
</dbReference>